<organism evidence="1 2">
    <name type="scientific">Amycolatopsis saalfeldensis</name>
    <dbReference type="NCBI Taxonomy" id="394193"/>
    <lineage>
        <taxon>Bacteria</taxon>
        <taxon>Bacillati</taxon>
        <taxon>Actinomycetota</taxon>
        <taxon>Actinomycetes</taxon>
        <taxon>Pseudonocardiales</taxon>
        <taxon>Pseudonocardiaceae</taxon>
        <taxon>Amycolatopsis</taxon>
    </lineage>
</organism>
<accession>A0A1H8TH41</accession>
<protein>
    <submittedName>
        <fullName evidence="1">Uncharacterized protein</fullName>
    </submittedName>
</protein>
<evidence type="ECO:0000313" key="1">
    <source>
        <dbReference type="EMBL" id="SEO90242.1"/>
    </source>
</evidence>
<gene>
    <name evidence="1" type="ORF">SAMN04489732_102622</name>
</gene>
<dbReference type="AlphaFoldDB" id="A0A1H8TH41"/>
<proteinExistence type="predicted"/>
<evidence type="ECO:0000313" key="2">
    <source>
        <dbReference type="Proteomes" id="UP000198582"/>
    </source>
</evidence>
<dbReference type="EMBL" id="FOEF01000002">
    <property type="protein sequence ID" value="SEO90242.1"/>
    <property type="molecule type" value="Genomic_DNA"/>
</dbReference>
<name>A0A1H8TH41_9PSEU</name>
<dbReference type="Proteomes" id="UP000198582">
    <property type="component" value="Unassembled WGS sequence"/>
</dbReference>
<sequence length="69" mass="7068">MVAPRLRGRHFLGVGFGQRSRDAFGGGFPLIGKGPCGSRSSVVQFSSVGGRAAFPFVGVEPGGFRADAA</sequence>
<reference evidence="2" key="1">
    <citation type="submission" date="2016-10" db="EMBL/GenBank/DDBJ databases">
        <authorList>
            <person name="Varghese N."/>
            <person name="Submissions S."/>
        </authorList>
    </citation>
    <scope>NUCLEOTIDE SEQUENCE [LARGE SCALE GENOMIC DNA]</scope>
    <source>
        <strain evidence="2">DSM 44993</strain>
    </source>
</reference>
<keyword evidence="2" id="KW-1185">Reference proteome</keyword>